<accession>A0A267MNF7</accession>
<dbReference type="GO" id="GO:0005737">
    <property type="term" value="C:cytoplasm"/>
    <property type="evidence" value="ECO:0007669"/>
    <property type="project" value="UniProtKB-SubCell"/>
</dbReference>
<gene>
    <name evidence="16" type="primary">udk</name>
    <name evidence="19" type="ORF">CCE28_00425</name>
</gene>
<comment type="catalytic activity">
    <reaction evidence="14 17">
        <text>cytidine + ATP = CMP + ADP + H(+)</text>
        <dbReference type="Rhea" id="RHEA:24674"/>
        <dbReference type="ChEBI" id="CHEBI:15378"/>
        <dbReference type="ChEBI" id="CHEBI:17562"/>
        <dbReference type="ChEBI" id="CHEBI:30616"/>
        <dbReference type="ChEBI" id="CHEBI:60377"/>
        <dbReference type="ChEBI" id="CHEBI:456216"/>
        <dbReference type="EC" id="2.7.1.48"/>
    </reaction>
</comment>
<dbReference type="Gene3D" id="3.40.50.300">
    <property type="entry name" value="P-loop containing nucleotide triphosphate hydrolases"/>
    <property type="match status" value="1"/>
</dbReference>
<evidence type="ECO:0000256" key="4">
    <source>
        <dbReference type="ARBA" id="ARBA00005408"/>
    </source>
</evidence>
<feature type="domain" description="Phosphoribulokinase/uridine kinase" evidence="18">
    <location>
        <begin position="6"/>
        <end position="191"/>
    </location>
</feature>
<dbReference type="GO" id="GO:0044211">
    <property type="term" value="P:CTP salvage"/>
    <property type="evidence" value="ECO:0007669"/>
    <property type="project" value="UniProtKB-UniRule"/>
</dbReference>
<sequence length="216" mass="24870">MSRPILIGITGGTGSGKSTVAKAIFESLPQTNISIIEQDSYYKDQTHLSMEERIKTNYDHPLAFDSDLLNKHLIDLLNNKAIEKPIYNFSKHTRETKTVTVHPKDIIILEGIMILEDEKLRNLMDIKIFVDTDADVRIVRRITRDINERGRKLESVIRQYLDTVKPAHLQFIEPTKRYADIIIPEGGYNKVAIDIMVSKVKSIIYEKQNGEEYKIK</sequence>
<dbReference type="InterPro" id="IPR026008">
    <property type="entry name" value="Uridine_kinase"/>
</dbReference>
<evidence type="ECO:0000256" key="11">
    <source>
        <dbReference type="ARBA" id="ARBA00022840"/>
    </source>
</evidence>
<organism evidence="19 20">
    <name type="scientific">Anaeromicrobium sediminis</name>
    <dbReference type="NCBI Taxonomy" id="1478221"/>
    <lineage>
        <taxon>Bacteria</taxon>
        <taxon>Bacillati</taxon>
        <taxon>Bacillota</taxon>
        <taxon>Clostridia</taxon>
        <taxon>Peptostreptococcales</taxon>
        <taxon>Thermotaleaceae</taxon>
        <taxon>Anaeromicrobium</taxon>
    </lineage>
</organism>
<comment type="catalytic activity">
    <reaction evidence="15 16 17">
        <text>uridine + ATP = UMP + ADP + H(+)</text>
        <dbReference type="Rhea" id="RHEA:16825"/>
        <dbReference type="ChEBI" id="CHEBI:15378"/>
        <dbReference type="ChEBI" id="CHEBI:16704"/>
        <dbReference type="ChEBI" id="CHEBI:30616"/>
        <dbReference type="ChEBI" id="CHEBI:57865"/>
        <dbReference type="ChEBI" id="CHEBI:456216"/>
        <dbReference type="EC" id="2.7.1.48"/>
    </reaction>
</comment>
<dbReference type="RefSeq" id="WP_095129855.1">
    <property type="nucleotide sequence ID" value="NZ_NIBG01000001.1"/>
</dbReference>
<dbReference type="NCBIfam" id="NF004018">
    <property type="entry name" value="PRK05480.1"/>
    <property type="match status" value="1"/>
</dbReference>
<comment type="pathway">
    <text evidence="3 16 17">Pyrimidine metabolism; CTP biosynthesis via salvage pathway; CTP from cytidine: step 1/3.</text>
</comment>
<dbReference type="AlphaFoldDB" id="A0A267MNF7"/>
<keyword evidence="8 16" id="KW-0808">Transferase</keyword>
<dbReference type="GO" id="GO:0044206">
    <property type="term" value="P:UMP salvage"/>
    <property type="evidence" value="ECO:0007669"/>
    <property type="project" value="UniProtKB-UniRule"/>
</dbReference>
<evidence type="ECO:0000256" key="15">
    <source>
        <dbReference type="ARBA" id="ARBA00048909"/>
    </source>
</evidence>
<dbReference type="FunFam" id="3.40.50.300:FF:001802">
    <property type="entry name" value="Uridine-cytidine kinase 1"/>
    <property type="match status" value="1"/>
</dbReference>
<dbReference type="HAMAP" id="MF_00551">
    <property type="entry name" value="Uridine_kinase"/>
    <property type="match status" value="1"/>
</dbReference>
<dbReference type="PANTHER" id="PTHR10285">
    <property type="entry name" value="URIDINE KINASE"/>
    <property type="match status" value="1"/>
</dbReference>
<dbReference type="CDD" id="cd02023">
    <property type="entry name" value="UMPK"/>
    <property type="match status" value="1"/>
</dbReference>
<dbReference type="GO" id="GO:0043771">
    <property type="term" value="F:cytidine kinase activity"/>
    <property type="evidence" value="ECO:0007669"/>
    <property type="project" value="RHEA"/>
</dbReference>
<dbReference type="EC" id="2.7.1.48" evidence="5 16"/>
<proteinExistence type="inferred from homology"/>
<evidence type="ECO:0000256" key="7">
    <source>
        <dbReference type="ARBA" id="ARBA00022490"/>
    </source>
</evidence>
<evidence type="ECO:0000256" key="2">
    <source>
        <dbReference type="ARBA" id="ARBA00004690"/>
    </source>
</evidence>
<dbReference type="EMBL" id="NIBG01000001">
    <property type="protein sequence ID" value="PAB60932.1"/>
    <property type="molecule type" value="Genomic_DNA"/>
</dbReference>
<dbReference type="UniPathway" id="UPA00574">
    <property type="reaction ID" value="UER00637"/>
</dbReference>
<dbReference type="Pfam" id="PF00485">
    <property type="entry name" value="PRK"/>
    <property type="match status" value="1"/>
</dbReference>
<evidence type="ECO:0000256" key="8">
    <source>
        <dbReference type="ARBA" id="ARBA00022679"/>
    </source>
</evidence>
<keyword evidence="20" id="KW-1185">Reference proteome</keyword>
<comment type="pathway">
    <text evidence="2 16 17">Pyrimidine metabolism; UMP biosynthesis via salvage pathway; UMP from uridine: step 1/1.</text>
</comment>
<dbReference type="NCBIfam" id="TIGR00235">
    <property type="entry name" value="udk"/>
    <property type="match status" value="1"/>
</dbReference>
<keyword evidence="10 16" id="KW-0418">Kinase</keyword>
<reference evidence="19 20" key="1">
    <citation type="submission" date="2017-06" db="EMBL/GenBank/DDBJ databases">
        <title>Draft genome sequence of anaerobic fermentative bacterium Anaeromicrobium sediminis DY2726D isolated from West Pacific Ocean sediments.</title>
        <authorList>
            <person name="Zeng X."/>
        </authorList>
    </citation>
    <scope>NUCLEOTIDE SEQUENCE [LARGE SCALE GENOMIC DNA]</scope>
    <source>
        <strain evidence="19 20">DY2726D</strain>
    </source>
</reference>
<evidence type="ECO:0000256" key="1">
    <source>
        <dbReference type="ARBA" id="ARBA00004496"/>
    </source>
</evidence>
<evidence type="ECO:0000313" key="19">
    <source>
        <dbReference type="EMBL" id="PAB60932.1"/>
    </source>
</evidence>
<dbReference type="UniPathway" id="UPA00579">
    <property type="reaction ID" value="UER00640"/>
</dbReference>
<dbReference type="Proteomes" id="UP000216024">
    <property type="component" value="Unassembled WGS sequence"/>
</dbReference>
<evidence type="ECO:0000313" key="20">
    <source>
        <dbReference type="Proteomes" id="UP000216024"/>
    </source>
</evidence>
<keyword evidence="9 16" id="KW-0547">Nucleotide-binding</keyword>
<dbReference type="SUPFAM" id="SSF52540">
    <property type="entry name" value="P-loop containing nucleoside triphosphate hydrolases"/>
    <property type="match status" value="1"/>
</dbReference>
<evidence type="ECO:0000256" key="5">
    <source>
        <dbReference type="ARBA" id="ARBA00012137"/>
    </source>
</evidence>
<evidence type="ECO:0000259" key="18">
    <source>
        <dbReference type="Pfam" id="PF00485"/>
    </source>
</evidence>
<name>A0A267MNF7_9FIRM</name>
<dbReference type="GO" id="GO:0004849">
    <property type="term" value="F:uridine kinase activity"/>
    <property type="evidence" value="ECO:0007669"/>
    <property type="project" value="UniProtKB-UniRule"/>
</dbReference>
<evidence type="ECO:0000256" key="9">
    <source>
        <dbReference type="ARBA" id="ARBA00022741"/>
    </source>
</evidence>
<keyword evidence="7 16" id="KW-0963">Cytoplasm</keyword>
<dbReference type="GO" id="GO:0005524">
    <property type="term" value="F:ATP binding"/>
    <property type="evidence" value="ECO:0007669"/>
    <property type="project" value="UniProtKB-UniRule"/>
</dbReference>
<evidence type="ECO:0000256" key="12">
    <source>
        <dbReference type="ARBA" id="ARBA00030641"/>
    </source>
</evidence>
<evidence type="ECO:0000256" key="13">
    <source>
        <dbReference type="ARBA" id="ARBA00031452"/>
    </source>
</evidence>
<evidence type="ECO:0000256" key="14">
    <source>
        <dbReference type="ARBA" id="ARBA00047436"/>
    </source>
</evidence>
<protein>
    <recommendedName>
        <fullName evidence="6 16">Uridine kinase</fullName>
        <ecNumber evidence="5 16">2.7.1.48</ecNumber>
    </recommendedName>
    <alternativeName>
        <fullName evidence="12 16">Cytidine monophosphokinase</fullName>
    </alternativeName>
    <alternativeName>
        <fullName evidence="13 16">Uridine monophosphokinase</fullName>
    </alternativeName>
</protein>
<dbReference type="InterPro" id="IPR000764">
    <property type="entry name" value="Uridine_kinase-like"/>
</dbReference>
<keyword evidence="11 16" id="KW-0067">ATP-binding</keyword>
<comment type="similarity">
    <text evidence="4 16 17">Belongs to the uridine kinase family.</text>
</comment>
<comment type="subcellular location">
    <subcellularLocation>
        <location evidence="1 16 17">Cytoplasm</location>
    </subcellularLocation>
</comment>
<evidence type="ECO:0000256" key="3">
    <source>
        <dbReference type="ARBA" id="ARBA00004784"/>
    </source>
</evidence>
<dbReference type="PRINTS" id="PR00988">
    <property type="entry name" value="URIDINKINASE"/>
</dbReference>
<feature type="binding site" evidence="16">
    <location>
        <begin position="11"/>
        <end position="18"/>
    </location>
    <ligand>
        <name>ATP</name>
        <dbReference type="ChEBI" id="CHEBI:30616"/>
    </ligand>
</feature>
<evidence type="ECO:0000256" key="6">
    <source>
        <dbReference type="ARBA" id="ARBA00021478"/>
    </source>
</evidence>
<evidence type="ECO:0000256" key="10">
    <source>
        <dbReference type="ARBA" id="ARBA00022777"/>
    </source>
</evidence>
<dbReference type="InterPro" id="IPR006083">
    <property type="entry name" value="PRK/URK"/>
</dbReference>
<dbReference type="InterPro" id="IPR027417">
    <property type="entry name" value="P-loop_NTPase"/>
</dbReference>
<evidence type="ECO:0000256" key="16">
    <source>
        <dbReference type="HAMAP-Rule" id="MF_00551"/>
    </source>
</evidence>
<comment type="caution">
    <text evidence="19">The sequence shown here is derived from an EMBL/GenBank/DDBJ whole genome shotgun (WGS) entry which is preliminary data.</text>
</comment>
<evidence type="ECO:0000256" key="17">
    <source>
        <dbReference type="RuleBase" id="RU003825"/>
    </source>
</evidence>